<evidence type="ECO:0000256" key="2">
    <source>
        <dbReference type="ARBA" id="ARBA00023002"/>
    </source>
</evidence>
<name>A0A4P6V5W6_9HYPH</name>
<dbReference type="GeneID" id="90768830"/>
<gene>
    <name evidence="3" type="ORF">E0E05_16105</name>
</gene>
<dbReference type="InterPro" id="IPR036291">
    <property type="entry name" value="NAD(P)-bd_dom_sf"/>
</dbReference>
<dbReference type="KEGG" id="rpod:E0E05_16105"/>
<evidence type="ECO:0000256" key="1">
    <source>
        <dbReference type="ARBA" id="ARBA00006484"/>
    </source>
</evidence>
<dbReference type="InterPro" id="IPR002347">
    <property type="entry name" value="SDR_fam"/>
</dbReference>
<accession>A0A4P6V5W6</accession>
<dbReference type="PRINTS" id="PR00081">
    <property type="entry name" value="GDHRDH"/>
</dbReference>
<dbReference type="GO" id="GO:0016491">
    <property type="term" value="F:oxidoreductase activity"/>
    <property type="evidence" value="ECO:0007669"/>
    <property type="project" value="UniProtKB-KW"/>
</dbReference>
<dbReference type="Proteomes" id="UP000293719">
    <property type="component" value="Chromosome"/>
</dbReference>
<dbReference type="PROSITE" id="PS00061">
    <property type="entry name" value="ADH_SHORT"/>
    <property type="match status" value="1"/>
</dbReference>
<dbReference type="PANTHER" id="PTHR43477:SF1">
    <property type="entry name" value="DIHYDROANTICAPSIN 7-DEHYDROGENASE"/>
    <property type="match status" value="1"/>
</dbReference>
<dbReference type="OrthoDB" id="7568484at2"/>
<dbReference type="CDD" id="cd05233">
    <property type="entry name" value="SDR_c"/>
    <property type="match status" value="1"/>
</dbReference>
<dbReference type="InterPro" id="IPR051122">
    <property type="entry name" value="SDR_DHRS6-like"/>
</dbReference>
<dbReference type="InterPro" id="IPR020904">
    <property type="entry name" value="Sc_DH/Rdtase_CS"/>
</dbReference>
<dbReference type="AlphaFoldDB" id="A0A4P6V5W6"/>
<dbReference type="SUPFAM" id="SSF51735">
    <property type="entry name" value="NAD(P)-binding Rossmann-fold domains"/>
    <property type="match status" value="1"/>
</dbReference>
<evidence type="ECO:0000313" key="3">
    <source>
        <dbReference type="EMBL" id="QBK31976.1"/>
    </source>
</evidence>
<dbReference type="PRINTS" id="PR00080">
    <property type="entry name" value="SDRFAMILY"/>
</dbReference>
<sequence>MAYDFTGKTAAVTGTSGIGLDAALHLARQGARVFLAGIDADLNEAARKAAGDLAVSVHQVDVSDDGSVKAWFDAIAAVTPTLDILVNAAAIQTYGTIETTTPADWDRSIAVNLRSCYLTAHHGYRLMKAAGSGAIVHVSSVQGHANQDGVLAYATTKGAIHALTRAMAVDCARDGIRVNSISPGSIRTPLLEFSARSLASDGQSEEEMIAAFGRAHPIGRVGKVSETSALIAYLCSDAAGFTTGADFLIDGGLSARIGV</sequence>
<protein>
    <submittedName>
        <fullName evidence="3">SDR family oxidoreductase</fullName>
    </submittedName>
</protein>
<proteinExistence type="inferred from homology"/>
<reference evidence="3 4" key="1">
    <citation type="journal article" date="2017" name="Int. J. Syst. Evol. Microbiol.">
        <title>Roseitalea porphyridii gen. nov., sp. nov., isolated from a red alga, and reclassification of Hoeflea suaedae Chung et al. 2013 as Pseudohoeflea suaedae gen. nov., comb. nov.</title>
        <authorList>
            <person name="Hyeon J.W."/>
            <person name="Jeong S.E."/>
            <person name="Baek K."/>
            <person name="Jeon C.O."/>
        </authorList>
    </citation>
    <scope>NUCLEOTIDE SEQUENCE [LARGE SCALE GENOMIC DNA]</scope>
    <source>
        <strain evidence="3 4">MA7-20</strain>
    </source>
</reference>
<organism evidence="3 4">
    <name type="scientific">Roseitalea porphyridii</name>
    <dbReference type="NCBI Taxonomy" id="1852022"/>
    <lineage>
        <taxon>Bacteria</taxon>
        <taxon>Pseudomonadati</taxon>
        <taxon>Pseudomonadota</taxon>
        <taxon>Alphaproteobacteria</taxon>
        <taxon>Hyphomicrobiales</taxon>
        <taxon>Ahrensiaceae</taxon>
        <taxon>Roseitalea</taxon>
    </lineage>
</organism>
<dbReference type="RefSeq" id="WP_131617620.1">
    <property type="nucleotide sequence ID" value="NZ_CP036532.1"/>
</dbReference>
<dbReference type="EMBL" id="CP036532">
    <property type="protein sequence ID" value="QBK31976.1"/>
    <property type="molecule type" value="Genomic_DNA"/>
</dbReference>
<dbReference type="Pfam" id="PF13561">
    <property type="entry name" value="adh_short_C2"/>
    <property type="match status" value="1"/>
</dbReference>
<keyword evidence="2" id="KW-0560">Oxidoreductase</keyword>
<dbReference type="Gene3D" id="3.40.50.720">
    <property type="entry name" value="NAD(P)-binding Rossmann-like Domain"/>
    <property type="match status" value="1"/>
</dbReference>
<evidence type="ECO:0000313" key="4">
    <source>
        <dbReference type="Proteomes" id="UP000293719"/>
    </source>
</evidence>
<keyword evidence="4" id="KW-1185">Reference proteome</keyword>
<dbReference type="FunFam" id="3.40.50.720:FF:000084">
    <property type="entry name" value="Short-chain dehydrogenase reductase"/>
    <property type="match status" value="1"/>
</dbReference>
<dbReference type="PANTHER" id="PTHR43477">
    <property type="entry name" value="DIHYDROANTICAPSIN 7-DEHYDROGENASE"/>
    <property type="match status" value="1"/>
</dbReference>
<comment type="similarity">
    <text evidence="1">Belongs to the short-chain dehydrogenases/reductases (SDR) family.</text>
</comment>